<accession>A0ABM0JSL6</accession>
<keyword evidence="1" id="KW-1185">Reference proteome</keyword>
<dbReference type="PANTHER" id="PTHR15681:SF1">
    <property type="entry name" value="MAD2L1-BINDING PROTEIN"/>
    <property type="match status" value="1"/>
</dbReference>
<dbReference type="Gene3D" id="3.30.900.20">
    <property type="match status" value="1"/>
</dbReference>
<protein>
    <submittedName>
        <fullName evidence="2">Uncharacterized protein LOC101860661</fullName>
    </submittedName>
</protein>
<dbReference type="InterPro" id="IPR053729">
    <property type="entry name" value="MAD2L1BP_domain_sf"/>
</dbReference>
<dbReference type="PANTHER" id="PTHR15681">
    <property type="entry name" value="MAD2L1-BINDING PROTEIN"/>
    <property type="match status" value="1"/>
</dbReference>
<dbReference type="RefSeq" id="XP_005100549.1">
    <property type="nucleotide sequence ID" value="XM_005100492.3"/>
</dbReference>
<evidence type="ECO:0000313" key="2">
    <source>
        <dbReference type="RefSeq" id="XP_005100549.1"/>
    </source>
</evidence>
<dbReference type="GeneID" id="101860661"/>
<dbReference type="Proteomes" id="UP000694888">
    <property type="component" value="Unplaced"/>
</dbReference>
<proteinExistence type="predicted"/>
<organism evidence="1 2">
    <name type="scientific">Aplysia californica</name>
    <name type="common">California sea hare</name>
    <dbReference type="NCBI Taxonomy" id="6500"/>
    <lineage>
        <taxon>Eukaryota</taxon>
        <taxon>Metazoa</taxon>
        <taxon>Spiralia</taxon>
        <taxon>Lophotrochozoa</taxon>
        <taxon>Mollusca</taxon>
        <taxon>Gastropoda</taxon>
        <taxon>Heterobranchia</taxon>
        <taxon>Euthyneura</taxon>
        <taxon>Tectipleura</taxon>
        <taxon>Aplysiida</taxon>
        <taxon>Aplysioidea</taxon>
        <taxon>Aplysiidae</taxon>
        <taxon>Aplysia</taxon>
    </lineage>
</organism>
<name>A0ABM0JSL6_APLCA</name>
<gene>
    <name evidence="2" type="primary">LOC101860661</name>
</gene>
<evidence type="ECO:0000313" key="1">
    <source>
        <dbReference type="Proteomes" id="UP000694888"/>
    </source>
</evidence>
<dbReference type="InterPro" id="IPR009511">
    <property type="entry name" value="MAD1/Cdc20-bound-Mad2-bd"/>
</dbReference>
<dbReference type="Pfam" id="PF06581">
    <property type="entry name" value="p31comet"/>
    <property type="match status" value="1"/>
</dbReference>
<reference evidence="2" key="1">
    <citation type="submission" date="2025-08" db="UniProtKB">
        <authorList>
            <consortium name="RefSeq"/>
        </authorList>
    </citation>
    <scope>IDENTIFICATION</scope>
</reference>
<sequence>MAGVSISNERRHTPLPCSYDIVFDGAILSRNRGSLVVELIKYLLYERQQIPVPFDDLDKFLRSTRTNSQSHSRFHHQNGQFGQSESLARTFLSKFSSSKNHQQQKTEGVITNLSNIFDQLRKAFESCPEIEQVAVVFGATVVSPKESYVINFPPPCADADCLPFLSCKRTLFKQIIDKDILGVMRHDLSPTNMMLLLSAPRTCPVQWFLPKISLGAPQRGNVISFNFYCSYVVPFCHDLTFNGDVSVLSGIELLDCSQCQQEDLQTPAGTEGDGHCAANGVLPVKCKRTLIPEIGVNGVRVGAAAEHESSNGNASSEEYCLTSQCTHVEQSVNGVASRTSCHSCSGRDAASEASVSTRKCQRRSFSGLKDETGGGVKALEHVHFASPRVALVGRQSDSQTSSVDCIWYQSPLTVKGFKVS</sequence>